<feature type="region of interest" description="Disordered" evidence="1">
    <location>
        <begin position="604"/>
        <end position="659"/>
    </location>
</feature>
<dbReference type="Gene3D" id="2.60.200.20">
    <property type="match status" value="1"/>
</dbReference>
<dbReference type="PANTHER" id="PTHR23330:SF9">
    <property type="entry name" value="PROLINE-RICH PROTEIN 11"/>
    <property type="match status" value="1"/>
</dbReference>
<keyword evidence="4" id="KW-1185">Reference proteome</keyword>
<feature type="compositionally biased region" description="Pro residues" evidence="1">
    <location>
        <begin position="638"/>
        <end position="650"/>
    </location>
</feature>
<dbReference type="Proteomes" id="UP000604046">
    <property type="component" value="Unassembled WGS sequence"/>
</dbReference>
<dbReference type="CDD" id="cd00060">
    <property type="entry name" value="FHA"/>
    <property type="match status" value="1"/>
</dbReference>
<dbReference type="EMBL" id="CAJNDS010002443">
    <property type="protein sequence ID" value="CAE7477509.1"/>
    <property type="molecule type" value="Genomic_DNA"/>
</dbReference>
<evidence type="ECO:0000256" key="1">
    <source>
        <dbReference type="SAM" id="MobiDB-lite"/>
    </source>
</evidence>
<evidence type="ECO:0000313" key="3">
    <source>
        <dbReference type="EMBL" id="CAE7477509.1"/>
    </source>
</evidence>
<dbReference type="InterPro" id="IPR008984">
    <property type="entry name" value="SMAD_FHA_dom_sf"/>
</dbReference>
<feature type="domain" description="FHA" evidence="2">
    <location>
        <begin position="712"/>
        <end position="765"/>
    </location>
</feature>
<evidence type="ECO:0000259" key="2">
    <source>
        <dbReference type="PROSITE" id="PS50006"/>
    </source>
</evidence>
<comment type="caution">
    <text evidence="3">The sequence shown here is derived from an EMBL/GenBank/DDBJ whole genome shotgun (WGS) entry which is preliminary data.</text>
</comment>
<dbReference type="OrthoDB" id="431804at2759"/>
<accession>A0A812SGQ6</accession>
<feature type="region of interest" description="Disordered" evidence="1">
    <location>
        <begin position="278"/>
        <end position="315"/>
    </location>
</feature>
<dbReference type="SMART" id="SM00240">
    <property type="entry name" value="FHA"/>
    <property type="match status" value="1"/>
</dbReference>
<proteinExistence type="predicted"/>
<name>A0A812SGQ6_9DINO</name>
<dbReference type="SUPFAM" id="SSF49879">
    <property type="entry name" value="SMAD/FHA domain"/>
    <property type="match status" value="1"/>
</dbReference>
<dbReference type="AlphaFoldDB" id="A0A812SGQ6"/>
<dbReference type="InterPro" id="IPR000253">
    <property type="entry name" value="FHA_dom"/>
</dbReference>
<dbReference type="PROSITE" id="PS50006">
    <property type="entry name" value="FHA_DOMAIN"/>
    <property type="match status" value="1"/>
</dbReference>
<protein>
    <recommendedName>
        <fullName evidence="2">FHA domain-containing protein</fullName>
    </recommendedName>
</protein>
<dbReference type="Pfam" id="PF00498">
    <property type="entry name" value="FHA"/>
    <property type="match status" value="1"/>
</dbReference>
<dbReference type="PANTHER" id="PTHR23330">
    <property type="entry name" value="P300 TRANSCRIPTIONAL COFACTOR JMY-RELATED"/>
    <property type="match status" value="1"/>
</dbReference>
<organism evidence="3 4">
    <name type="scientific">Symbiodinium natans</name>
    <dbReference type="NCBI Taxonomy" id="878477"/>
    <lineage>
        <taxon>Eukaryota</taxon>
        <taxon>Sar</taxon>
        <taxon>Alveolata</taxon>
        <taxon>Dinophyceae</taxon>
        <taxon>Suessiales</taxon>
        <taxon>Symbiodiniaceae</taxon>
        <taxon>Symbiodinium</taxon>
    </lineage>
</organism>
<feature type="region of interest" description="Disordered" evidence="1">
    <location>
        <begin position="524"/>
        <end position="546"/>
    </location>
</feature>
<evidence type="ECO:0000313" key="4">
    <source>
        <dbReference type="Proteomes" id="UP000604046"/>
    </source>
</evidence>
<sequence>MGERSDADEEDIAEFISRSHIDEAAAAALKSLPVDQQLEVIAGSITRAANPSAVLLSRIKRVKLGMRNRKRPHSPAGDVMPPVPPPCDADHNSAVEQFLEHHGINAEACQSLWELSPALQRLVILEPLPESANAYDALLERITEVLAASPPEEAAAAPDSDAVTDFLKNNNISGEVESILRKLPEEQQNAVVATPLTGAQKPSAVLLSRINRIKSGHGVSDLDLFLQTYPFDGDARRSFLELRADQQRQLMNEDFSMCRNPSAYLMSRVRYIKDTEAQVQERKGRAWPSPPPQPPPPQPPQPPQPPPPPPPPSGNDILETFLSRHGIDAGGREALRQLPAELQLAVLAHDHDIGEGGRNPSQHLVSLIGMAWAGTLKPPQASDHEAHEAFLGRSGIDDAARQAFFELPTNLQKVVIDEGPILHCWNPSAVLHSRIGRARAMWKSEAFTKPPPQMAPRGLLPVPLVKHPPLQALEAGPVVCSPIPPIRSPFSGAPPDGPNLTPNLLGGCLAGSTGALTDSAIPRPFAKGHSDLGDVRDAKKRKADDEDGQLDLAVEGFLRLNGIDGKSCRAMRRLPRPEQRALIGMDLRHRRNPSAALWMQIQKMREESKEESREDGNDRSDPWPPGGPQPTRAAPFAKLPPPPPPPPAKPPAKAKENGPVALSQAVKLESLEQGKPNHEPKEGGAVAFVLFRHGGGASVPEFVEVLDHLHALTCGRASSSDILIKVQHASKKHAEFRVEHGPNGEALLMFCDLSSNGTWLNGDRLPSGRLTRLLSGDIIFFMPPGSSDDVPALQVEEQQTKSQEESLAALCKREAPPSQQEVPQLSATPAQTGLEVSDWIHSIGSGGKLCNRLISEIESSYDHIRQIIDNYSENIGDFLDVHCVNDREEAEVLSAALRALCSWEKRVP</sequence>
<feature type="compositionally biased region" description="Basic and acidic residues" evidence="1">
    <location>
        <begin position="528"/>
        <end position="537"/>
    </location>
</feature>
<feature type="compositionally biased region" description="Pro residues" evidence="1">
    <location>
        <begin position="288"/>
        <end position="313"/>
    </location>
</feature>
<gene>
    <name evidence="3" type="ORF">SNAT2548_LOCUS26823</name>
</gene>
<feature type="compositionally biased region" description="Basic and acidic residues" evidence="1">
    <location>
        <begin position="604"/>
        <end position="621"/>
    </location>
</feature>
<reference evidence="3" key="1">
    <citation type="submission" date="2021-02" db="EMBL/GenBank/DDBJ databases">
        <authorList>
            <person name="Dougan E. K."/>
            <person name="Rhodes N."/>
            <person name="Thang M."/>
            <person name="Chan C."/>
        </authorList>
    </citation>
    <scope>NUCLEOTIDE SEQUENCE</scope>
</reference>